<dbReference type="EMBL" id="BLAB01000001">
    <property type="protein sequence ID" value="GER93873.1"/>
    <property type="molecule type" value="Genomic_DNA"/>
</dbReference>
<protein>
    <submittedName>
        <fullName evidence="1">Uncharacterized protein</fullName>
    </submittedName>
</protein>
<proteinExistence type="predicted"/>
<evidence type="ECO:0000313" key="1">
    <source>
        <dbReference type="EMBL" id="GER93873.1"/>
    </source>
</evidence>
<name>A0A5J4L287_9ZZZZ</name>
<dbReference type="AlphaFoldDB" id="A0A5J4L287"/>
<accession>A0A5J4L287</accession>
<dbReference type="InterPro" id="IPR036163">
    <property type="entry name" value="HMA_dom_sf"/>
</dbReference>
<dbReference type="SUPFAM" id="SSF55008">
    <property type="entry name" value="HMA, heavy metal-associated domain"/>
    <property type="match status" value="1"/>
</dbReference>
<gene>
    <name evidence="1" type="ORF">A45J_1630</name>
</gene>
<dbReference type="Gene3D" id="3.30.70.100">
    <property type="match status" value="1"/>
</dbReference>
<dbReference type="GO" id="GO:0046872">
    <property type="term" value="F:metal ion binding"/>
    <property type="evidence" value="ECO:0007669"/>
    <property type="project" value="InterPro"/>
</dbReference>
<reference evidence="1" key="1">
    <citation type="submission" date="2019-10" db="EMBL/GenBank/DDBJ databases">
        <title>Metagenomic sequencing of thiosulfate-disproportionating enrichment culture.</title>
        <authorList>
            <person name="Umezawa K."/>
            <person name="Kojima H."/>
            <person name="Fukui M."/>
        </authorList>
    </citation>
    <scope>NUCLEOTIDE SEQUENCE</scope>
    <source>
        <strain evidence="1">45J</strain>
    </source>
</reference>
<comment type="caution">
    <text evidence="1">The sequence shown here is derived from an EMBL/GenBank/DDBJ whole genome shotgun (WGS) entry which is preliminary data.</text>
</comment>
<sequence length="71" mass="8146">MGKVSINVQKEFCEECSLALRRFIGKMNGVNSIDTENEKIIIDFDASKVMEKDILKITKESIEKLGYKIFD</sequence>
<organism evidence="1">
    <name type="scientific">hot springs metagenome</name>
    <dbReference type="NCBI Taxonomy" id="433727"/>
    <lineage>
        <taxon>unclassified sequences</taxon>
        <taxon>metagenomes</taxon>
        <taxon>ecological metagenomes</taxon>
    </lineage>
</organism>